<keyword evidence="2" id="KW-1185">Reference proteome</keyword>
<dbReference type="EMBL" id="MDYP01000116">
    <property type="protein sequence ID" value="OQD95346.1"/>
    <property type="molecule type" value="Genomic_DNA"/>
</dbReference>
<organism evidence="1 2">
    <name type="scientific">Penicillium vulpinum</name>
    <dbReference type="NCBI Taxonomy" id="29845"/>
    <lineage>
        <taxon>Eukaryota</taxon>
        <taxon>Fungi</taxon>
        <taxon>Dikarya</taxon>
        <taxon>Ascomycota</taxon>
        <taxon>Pezizomycotina</taxon>
        <taxon>Eurotiomycetes</taxon>
        <taxon>Eurotiomycetidae</taxon>
        <taxon>Eurotiales</taxon>
        <taxon>Aspergillaceae</taxon>
        <taxon>Penicillium</taxon>
    </lineage>
</organism>
<proteinExistence type="predicted"/>
<comment type="caution">
    <text evidence="1">The sequence shown here is derived from an EMBL/GenBank/DDBJ whole genome shotgun (WGS) entry which is preliminary data.</text>
</comment>
<name>A0A1V6R2A2_9EURO</name>
<dbReference type="Proteomes" id="UP000191518">
    <property type="component" value="Unassembled WGS sequence"/>
</dbReference>
<evidence type="ECO:0000313" key="1">
    <source>
        <dbReference type="EMBL" id="OQD95346.1"/>
    </source>
</evidence>
<reference evidence="2" key="1">
    <citation type="journal article" date="2017" name="Nat. Microbiol.">
        <title>Global analysis of biosynthetic gene clusters reveals vast potential of secondary metabolite production in Penicillium species.</title>
        <authorList>
            <person name="Nielsen J.C."/>
            <person name="Grijseels S."/>
            <person name="Prigent S."/>
            <person name="Ji B."/>
            <person name="Dainat J."/>
            <person name="Nielsen K.F."/>
            <person name="Frisvad J.C."/>
            <person name="Workman M."/>
            <person name="Nielsen J."/>
        </authorList>
    </citation>
    <scope>NUCLEOTIDE SEQUENCE [LARGE SCALE GENOMIC DNA]</scope>
    <source>
        <strain evidence="2">IBT 29486</strain>
    </source>
</reference>
<sequence length="92" mass="10729">MKIAVRHSSDFYETKTLCRQARFSQFSNLLNHMESFGPKLSSNIRPNRDQLDEIQKLRDRLKPALATIESHVEHLLKKATPTVKERNLANRI</sequence>
<dbReference type="AlphaFoldDB" id="A0A1V6R2A2"/>
<accession>A0A1V6R2A2</accession>
<gene>
    <name evidence="1" type="ORF">PENVUL_c117G03450</name>
</gene>
<protein>
    <submittedName>
        <fullName evidence="1">Uncharacterized protein</fullName>
    </submittedName>
</protein>
<evidence type="ECO:0000313" key="2">
    <source>
        <dbReference type="Proteomes" id="UP000191518"/>
    </source>
</evidence>